<dbReference type="AlphaFoldDB" id="A0A0D8FQE8"/>
<reference evidence="1 2" key="1">
    <citation type="submission" date="2015-01" db="EMBL/GenBank/DDBJ databases">
        <title>Draft genome of the acidophilic iron oxidizer Ferrimicrobium acidiphilum strain T23.</title>
        <authorList>
            <person name="Poehlein A."/>
            <person name="Eisen S."/>
            <person name="Schloemann M."/>
            <person name="Johnson B.D."/>
            <person name="Daniel R."/>
            <person name="Muehling M."/>
        </authorList>
    </citation>
    <scope>NUCLEOTIDE SEQUENCE [LARGE SCALE GENOMIC DNA]</scope>
    <source>
        <strain evidence="1 2">T23</strain>
    </source>
</reference>
<evidence type="ECO:0000313" key="2">
    <source>
        <dbReference type="Proteomes" id="UP000032336"/>
    </source>
</evidence>
<organism evidence="1 2">
    <name type="scientific">Ferrimicrobium acidiphilum DSM 19497</name>
    <dbReference type="NCBI Taxonomy" id="1121877"/>
    <lineage>
        <taxon>Bacteria</taxon>
        <taxon>Bacillati</taxon>
        <taxon>Actinomycetota</taxon>
        <taxon>Acidimicrobiia</taxon>
        <taxon>Acidimicrobiales</taxon>
        <taxon>Acidimicrobiaceae</taxon>
        <taxon>Ferrimicrobium</taxon>
    </lineage>
</organism>
<name>A0A0D8FQE8_9ACTN</name>
<comment type="caution">
    <text evidence="1">The sequence shown here is derived from an EMBL/GenBank/DDBJ whole genome shotgun (WGS) entry which is preliminary data.</text>
</comment>
<keyword evidence="2" id="KW-1185">Reference proteome</keyword>
<dbReference type="Proteomes" id="UP000032336">
    <property type="component" value="Unassembled WGS sequence"/>
</dbReference>
<sequence length="83" mass="9828">MMQAFACPLEDLALDYSRVRAQSTRRVETLREGVHGKDPDKFSFSCSYRGKNCPLRQSTGRYVKQRQRRFDLGHVRYVLRYQP</sequence>
<gene>
    <name evidence="1" type="ORF">FEAC_27500</name>
</gene>
<accession>A0A0D8FQE8</accession>
<proteinExistence type="predicted"/>
<dbReference type="EMBL" id="JXUW01000038">
    <property type="protein sequence ID" value="KJE75510.1"/>
    <property type="molecule type" value="Genomic_DNA"/>
</dbReference>
<evidence type="ECO:0000313" key="1">
    <source>
        <dbReference type="EMBL" id="KJE75510.1"/>
    </source>
</evidence>
<protein>
    <submittedName>
        <fullName evidence="1">Uncharacterized protein</fullName>
    </submittedName>
</protein>
<dbReference type="STRING" id="1121877.FEAC_27500"/>